<feature type="region of interest" description="Disordered" evidence="1">
    <location>
        <begin position="150"/>
        <end position="170"/>
    </location>
</feature>
<protein>
    <submittedName>
        <fullName evidence="2">Uncharacterized protein</fullName>
    </submittedName>
</protein>
<sequence>MQYWASGLHPVIPLCDLARAQNVVLKALCTTSQHTALAHGLGTKRVIGFLAVTMTNLRHLTVLANESDNCAHYQPRQLGNGPRYIVQNYDPEVHNSYNFWVASVLRAIEQLAHPDLERGGPPRLPFWTRLQGFHLTLRIGEYGWPRVCSGLRPTSTTETPDGSGIEGSKDNPVYHQPFYVWELPGVQPRRPWFTDP</sequence>
<comment type="caution">
    <text evidence="2">The sequence shown here is derived from an EMBL/GenBank/DDBJ whole genome shotgun (WGS) entry which is preliminary data.</text>
</comment>
<dbReference type="Proteomes" id="UP001286456">
    <property type="component" value="Unassembled WGS sequence"/>
</dbReference>
<dbReference type="EMBL" id="JAUEPO010000001">
    <property type="protein sequence ID" value="KAK3335204.1"/>
    <property type="molecule type" value="Genomic_DNA"/>
</dbReference>
<keyword evidence="3" id="KW-1185">Reference proteome</keyword>
<organism evidence="2 3">
    <name type="scientific">Cercophora scortea</name>
    <dbReference type="NCBI Taxonomy" id="314031"/>
    <lineage>
        <taxon>Eukaryota</taxon>
        <taxon>Fungi</taxon>
        <taxon>Dikarya</taxon>
        <taxon>Ascomycota</taxon>
        <taxon>Pezizomycotina</taxon>
        <taxon>Sordariomycetes</taxon>
        <taxon>Sordariomycetidae</taxon>
        <taxon>Sordariales</taxon>
        <taxon>Lasiosphaeriaceae</taxon>
        <taxon>Cercophora</taxon>
    </lineage>
</organism>
<accession>A0AAE0J1L5</accession>
<evidence type="ECO:0000313" key="3">
    <source>
        <dbReference type="Proteomes" id="UP001286456"/>
    </source>
</evidence>
<dbReference type="AlphaFoldDB" id="A0AAE0J1L5"/>
<proteinExistence type="predicted"/>
<reference evidence="2" key="2">
    <citation type="submission" date="2023-06" db="EMBL/GenBank/DDBJ databases">
        <authorList>
            <consortium name="Lawrence Berkeley National Laboratory"/>
            <person name="Haridas S."/>
            <person name="Hensen N."/>
            <person name="Bonometti L."/>
            <person name="Westerberg I."/>
            <person name="Brannstrom I.O."/>
            <person name="Guillou S."/>
            <person name="Cros-Aarteil S."/>
            <person name="Calhoun S."/>
            <person name="Kuo A."/>
            <person name="Mondo S."/>
            <person name="Pangilinan J."/>
            <person name="Riley R."/>
            <person name="Labutti K."/>
            <person name="Andreopoulos B."/>
            <person name="Lipzen A."/>
            <person name="Chen C."/>
            <person name="Yanf M."/>
            <person name="Daum C."/>
            <person name="Ng V."/>
            <person name="Clum A."/>
            <person name="Steindorff A."/>
            <person name="Ohm R."/>
            <person name="Martin F."/>
            <person name="Silar P."/>
            <person name="Natvig D."/>
            <person name="Lalanne C."/>
            <person name="Gautier V."/>
            <person name="Ament-Velasquez S.L."/>
            <person name="Kruys A."/>
            <person name="Hutchinson M.I."/>
            <person name="Powell A.J."/>
            <person name="Barry K."/>
            <person name="Miller A.N."/>
            <person name="Grigoriev I.V."/>
            <person name="Debuchy R."/>
            <person name="Gladieux P."/>
            <person name="Thoren M.H."/>
            <person name="Johannesson H."/>
        </authorList>
    </citation>
    <scope>NUCLEOTIDE SEQUENCE</scope>
    <source>
        <strain evidence="2">SMH4131-1</strain>
    </source>
</reference>
<evidence type="ECO:0000256" key="1">
    <source>
        <dbReference type="SAM" id="MobiDB-lite"/>
    </source>
</evidence>
<name>A0AAE0J1L5_9PEZI</name>
<evidence type="ECO:0000313" key="2">
    <source>
        <dbReference type="EMBL" id="KAK3335204.1"/>
    </source>
</evidence>
<reference evidence="2" key="1">
    <citation type="journal article" date="2023" name="Mol. Phylogenet. Evol.">
        <title>Genome-scale phylogeny and comparative genomics of the fungal order Sordariales.</title>
        <authorList>
            <person name="Hensen N."/>
            <person name="Bonometti L."/>
            <person name="Westerberg I."/>
            <person name="Brannstrom I.O."/>
            <person name="Guillou S."/>
            <person name="Cros-Aarteil S."/>
            <person name="Calhoun S."/>
            <person name="Haridas S."/>
            <person name="Kuo A."/>
            <person name="Mondo S."/>
            <person name="Pangilinan J."/>
            <person name="Riley R."/>
            <person name="LaButti K."/>
            <person name="Andreopoulos B."/>
            <person name="Lipzen A."/>
            <person name="Chen C."/>
            <person name="Yan M."/>
            <person name="Daum C."/>
            <person name="Ng V."/>
            <person name="Clum A."/>
            <person name="Steindorff A."/>
            <person name="Ohm R.A."/>
            <person name="Martin F."/>
            <person name="Silar P."/>
            <person name="Natvig D.O."/>
            <person name="Lalanne C."/>
            <person name="Gautier V."/>
            <person name="Ament-Velasquez S.L."/>
            <person name="Kruys A."/>
            <person name="Hutchinson M.I."/>
            <person name="Powell A.J."/>
            <person name="Barry K."/>
            <person name="Miller A.N."/>
            <person name="Grigoriev I.V."/>
            <person name="Debuchy R."/>
            <person name="Gladieux P."/>
            <person name="Hiltunen Thoren M."/>
            <person name="Johannesson H."/>
        </authorList>
    </citation>
    <scope>NUCLEOTIDE SEQUENCE</scope>
    <source>
        <strain evidence="2">SMH4131-1</strain>
    </source>
</reference>
<gene>
    <name evidence="2" type="ORF">B0T19DRAFT_405809</name>
</gene>